<comment type="function">
    <text evidence="1">Catalyzes cis-trans isomerization of the C2-C3 double bond in maleate to yield fumarate.</text>
</comment>
<sequence length="265" mass="28863">MKTTPTTPAQLFRIGQIVPSSNTTMETEIPAMFRAREQMLPERFTFHSSRMRMHRVVKEELEAMNREGLRCAAELADARVDVMSTACLVAIMAMGPGYHRQVEADLRRVARENHCEAAVMTSAGALVAGLKTLGARKVALMAPYMKPLTQAVVEYIEHEGIEVLDALSFEIPDNLEVGRRNPMQLLDDVKRLNTANADAVVLSACVQMPSLPAIQLAQDRLGLPVTSTAVSTVRQMLDHLGLAPVVPDAGALLALDAAQPQARIA</sequence>
<protein>
    <recommendedName>
        <fullName evidence="1">Maleate isomerase</fullName>
        <ecNumber evidence="1">5.2.1.1</ecNumber>
    </recommendedName>
    <alternativeName>
        <fullName evidence="1">Maleate cis-trans isomerase</fullName>
    </alternativeName>
</protein>
<organism evidence="2 3">
    <name type="scientific">Pandoraea pneumonica</name>
    <dbReference type="NCBI Taxonomy" id="2508299"/>
    <lineage>
        <taxon>Bacteria</taxon>
        <taxon>Pseudomonadati</taxon>
        <taxon>Pseudomonadota</taxon>
        <taxon>Betaproteobacteria</taxon>
        <taxon>Burkholderiales</taxon>
        <taxon>Burkholderiaceae</taxon>
        <taxon>Pandoraea</taxon>
    </lineage>
</organism>
<name>A0A5E4SF99_9BURK</name>
<feature type="binding site" evidence="1">
    <location>
        <begin position="206"/>
        <end position="207"/>
    </location>
    <ligand>
        <name>substrate</name>
    </ligand>
</feature>
<evidence type="ECO:0000313" key="2">
    <source>
        <dbReference type="EMBL" id="VVD73422.1"/>
    </source>
</evidence>
<dbReference type="Proteomes" id="UP000366945">
    <property type="component" value="Unassembled WGS sequence"/>
</dbReference>
<dbReference type="GO" id="GO:0050076">
    <property type="term" value="F:maleate isomerase activity"/>
    <property type="evidence" value="ECO:0007669"/>
    <property type="project" value="UniProtKB-UniRule"/>
</dbReference>
<feature type="binding site" evidence="1">
    <location>
        <position position="144"/>
    </location>
    <ligand>
        <name>substrate</name>
    </ligand>
</feature>
<dbReference type="RefSeq" id="WP_150678106.1">
    <property type="nucleotide sequence ID" value="NZ_CABPSK010000001.1"/>
</dbReference>
<dbReference type="Gene3D" id="3.40.50.12500">
    <property type="match status" value="1"/>
</dbReference>
<comment type="catalytic activity">
    <reaction evidence="1">
        <text>maleate = fumarate</text>
        <dbReference type="Rhea" id="RHEA:13169"/>
        <dbReference type="ChEBI" id="CHEBI:29806"/>
        <dbReference type="ChEBI" id="CHEBI:30780"/>
        <dbReference type="EC" id="5.2.1.1"/>
    </reaction>
</comment>
<feature type="active site" description="Proton donor" evidence="1">
    <location>
        <position position="205"/>
    </location>
</feature>
<dbReference type="PANTHER" id="PTHR40267">
    <property type="entry name" value="BLR3294 PROTEIN"/>
    <property type="match status" value="1"/>
</dbReference>
<keyword evidence="1" id="KW-0413">Isomerase</keyword>
<comment type="similarity">
    <text evidence="1">Belongs to the maleate isomerase family.</text>
</comment>
<dbReference type="InterPro" id="IPR026286">
    <property type="entry name" value="MaiA/AMDase"/>
</dbReference>
<evidence type="ECO:0000313" key="3">
    <source>
        <dbReference type="Proteomes" id="UP000366945"/>
    </source>
</evidence>
<comment type="subunit">
    <text evidence="1">Homodimer.</text>
</comment>
<dbReference type="AlphaFoldDB" id="A0A5E4SF99"/>
<reference evidence="2 3" key="1">
    <citation type="submission" date="2019-08" db="EMBL/GenBank/DDBJ databases">
        <authorList>
            <person name="Peeters C."/>
        </authorList>
    </citation>
    <scope>NUCLEOTIDE SEQUENCE [LARGE SCALE GENOMIC DNA]</scope>
    <source>
        <strain evidence="2 3">LMG 31114</strain>
    </source>
</reference>
<dbReference type="PANTHER" id="PTHR40267:SF1">
    <property type="entry name" value="BLR3294 PROTEIN"/>
    <property type="match status" value="1"/>
</dbReference>
<dbReference type="InterPro" id="IPR028615">
    <property type="entry name" value="Maleate_isomerase"/>
</dbReference>
<gene>
    <name evidence="1" type="primary">maiA</name>
    <name evidence="2" type="ORF">PPN31114_00729</name>
</gene>
<dbReference type="PIRSF" id="PIRSF015736">
    <property type="entry name" value="MI"/>
    <property type="match status" value="1"/>
</dbReference>
<dbReference type="InterPro" id="IPR053714">
    <property type="entry name" value="Iso_Racemase_Enz_sf"/>
</dbReference>
<feature type="binding site" evidence="1">
    <location>
        <begin position="87"/>
        <end position="89"/>
    </location>
    <ligand>
        <name>substrate</name>
    </ligand>
</feature>
<dbReference type="OrthoDB" id="483160at2"/>
<dbReference type="EC" id="5.2.1.1" evidence="1"/>
<evidence type="ECO:0000256" key="1">
    <source>
        <dbReference type="HAMAP-Rule" id="MF_00943"/>
    </source>
</evidence>
<dbReference type="HAMAP" id="MF_00943">
    <property type="entry name" value="Maleate_isomerase"/>
    <property type="match status" value="1"/>
</dbReference>
<feature type="modified residue" description="S-(2-succinyl)cysteine" evidence="1">
    <location>
        <position position="87"/>
    </location>
</feature>
<comment type="miscellaneous">
    <text evidence="1">Reaction is initiated by nucleophilic attack of cysteine at the double bond, yielding a covalent succinylcysteine-like intermediate.</text>
</comment>
<proteinExistence type="inferred from homology"/>
<feature type="binding site" evidence="1">
    <location>
        <position position="22"/>
    </location>
    <ligand>
        <name>substrate</name>
    </ligand>
</feature>
<dbReference type="GeneID" id="300402788"/>
<dbReference type="EMBL" id="CABPSK010000001">
    <property type="protein sequence ID" value="VVD73422.1"/>
    <property type="molecule type" value="Genomic_DNA"/>
</dbReference>
<keyword evidence="3" id="KW-1185">Reference proteome</keyword>
<feature type="binding site" evidence="1">
    <location>
        <position position="174"/>
    </location>
    <ligand>
        <name>substrate</name>
    </ligand>
</feature>
<dbReference type="Pfam" id="PF17645">
    <property type="entry name" value="Amdase"/>
    <property type="match status" value="1"/>
</dbReference>
<feature type="active site" description="Nucleophile" evidence="1">
    <location>
        <position position="87"/>
    </location>
</feature>
<accession>A0A5E4SF99</accession>